<comment type="subcellular location">
    <subcellularLocation>
        <location evidence="1">Nucleus envelope</location>
    </subcellularLocation>
</comment>
<evidence type="ECO:0000256" key="4">
    <source>
        <dbReference type="ARBA" id="ARBA00022816"/>
    </source>
</evidence>
<comment type="caution">
    <text evidence="11">The sequence shown here is derived from an EMBL/GenBank/DDBJ whole genome shotgun (WGS) entry which is preliminary data.</text>
</comment>
<keyword evidence="7" id="KW-0539">Nucleus</keyword>
<comment type="similarity">
    <text evidence="2">Belongs to the nucleoporin Nup133 family.</text>
</comment>
<dbReference type="InterPro" id="IPR015943">
    <property type="entry name" value="WD40/YVTN_repeat-like_dom_sf"/>
</dbReference>
<dbReference type="SUPFAM" id="SSF117289">
    <property type="entry name" value="Nucleoporin domain"/>
    <property type="match status" value="1"/>
</dbReference>
<dbReference type="Gene3D" id="2.130.10.10">
    <property type="entry name" value="YVTN repeat-like/Quinoprotein amine dehydrogenase"/>
    <property type="match status" value="1"/>
</dbReference>
<feature type="domain" description="Nucleoporin Nup133/Nup155-like C-terminal" evidence="10">
    <location>
        <begin position="823"/>
        <end position="1159"/>
    </location>
</feature>
<keyword evidence="5" id="KW-0653">Protein transport</keyword>
<dbReference type="GO" id="GO:0006606">
    <property type="term" value="P:protein import into nucleus"/>
    <property type="evidence" value="ECO:0007669"/>
    <property type="project" value="TreeGrafter"/>
</dbReference>
<dbReference type="InterPro" id="IPR037624">
    <property type="entry name" value="Nup133-like"/>
</dbReference>
<dbReference type="GO" id="GO:0000972">
    <property type="term" value="P:transcription-dependent tethering of RNA polymerase II gene DNA at nuclear periphery"/>
    <property type="evidence" value="ECO:0007669"/>
    <property type="project" value="TreeGrafter"/>
</dbReference>
<feature type="compositionally biased region" description="Polar residues" evidence="9">
    <location>
        <begin position="10"/>
        <end position="25"/>
    </location>
</feature>
<keyword evidence="4" id="KW-0509">mRNA transport</keyword>
<organism evidence="11 12">
    <name type="scientific">Modicella reniformis</name>
    <dbReference type="NCBI Taxonomy" id="1440133"/>
    <lineage>
        <taxon>Eukaryota</taxon>
        <taxon>Fungi</taxon>
        <taxon>Fungi incertae sedis</taxon>
        <taxon>Mucoromycota</taxon>
        <taxon>Mortierellomycotina</taxon>
        <taxon>Mortierellomycetes</taxon>
        <taxon>Mortierellales</taxon>
        <taxon>Mortierellaceae</taxon>
        <taxon>Modicella</taxon>
    </lineage>
</organism>
<evidence type="ECO:0000256" key="6">
    <source>
        <dbReference type="ARBA" id="ARBA00023010"/>
    </source>
</evidence>
<feature type="compositionally biased region" description="Acidic residues" evidence="9">
    <location>
        <begin position="1273"/>
        <end position="1282"/>
    </location>
</feature>
<dbReference type="PANTHER" id="PTHR13405:SF11">
    <property type="entry name" value="NUCLEAR PORE COMPLEX PROTEIN NUP133"/>
    <property type="match status" value="1"/>
</dbReference>
<name>A0A9P6MB56_9FUNG</name>
<gene>
    <name evidence="11" type="ORF">BGZ65_007457</name>
</gene>
<dbReference type="GO" id="GO:0031080">
    <property type="term" value="C:nuclear pore outer ring"/>
    <property type="evidence" value="ECO:0007669"/>
    <property type="project" value="TreeGrafter"/>
</dbReference>
<evidence type="ECO:0000256" key="9">
    <source>
        <dbReference type="SAM" id="MobiDB-lite"/>
    </source>
</evidence>
<dbReference type="PANTHER" id="PTHR13405">
    <property type="entry name" value="NUCLEAR PORE COMPLEX PROTEIN NUP133"/>
    <property type="match status" value="1"/>
</dbReference>
<evidence type="ECO:0000259" key="10">
    <source>
        <dbReference type="Pfam" id="PF03177"/>
    </source>
</evidence>
<evidence type="ECO:0000313" key="12">
    <source>
        <dbReference type="Proteomes" id="UP000749646"/>
    </source>
</evidence>
<accession>A0A9P6MB56</accession>
<keyword evidence="12" id="KW-1185">Reference proteome</keyword>
<dbReference type="Gene3D" id="1.20.58.1380">
    <property type="match status" value="1"/>
</dbReference>
<evidence type="ECO:0000256" key="2">
    <source>
        <dbReference type="ARBA" id="ARBA00005569"/>
    </source>
</evidence>
<dbReference type="GO" id="GO:0016973">
    <property type="term" value="P:poly(A)+ mRNA export from nucleus"/>
    <property type="evidence" value="ECO:0007669"/>
    <property type="project" value="TreeGrafter"/>
</dbReference>
<dbReference type="Pfam" id="PF03177">
    <property type="entry name" value="Nucleoporin_C"/>
    <property type="match status" value="1"/>
</dbReference>
<evidence type="ECO:0000313" key="11">
    <source>
        <dbReference type="EMBL" id="KAF9986486.1"/>
    </source>
</evidence>
<keyword evidence="3" id="KW-0813">Transport</keyword>
<feature type="coiled-coil region" evidence="8">
    <location>
        <begin position="1215"/>
        <end position="1242"/>
    </location>
</feature>
<feature type="region of interest" description="Disordered" evidence="9">
    <location>
        <begin position="1"/>
        <end position="34"/>
    </location>
</feature>
<feature type="region of interest" description="Disordered" evidence="9">
    <location>
        <begin position="1262"/>
        <end position="1282"/>
    </location>
</feature>
<evidence type="ECO:0000256" key="1">
    <source>
        <dbReference type="ARBA" id="ARBA00004259"/>
    </source>
</evidence>
<keyword evidence="6" id="KW-0811">Translocation</keyword>
<proteinExistence type="inferred from homology"/>
<evidence type="ECO:0000256" key="7">
    <source>
        <dbReference type="ARBA" id="ARBA00023242"/>
    </source>
</evidence>
<dbReference type="InterPro" id="IPR007187">
    <property type="entry name" value="Nucleoporin_Nup133/Nup155_C"/>
</dbReference>
<dbReference type="Proteomes" id="UP000749646">
    <property type="component" value="Unassembled WGS sequence"/>
</dbReference>
<dbReference type="OrthoDB" id="103454at2759"/>
<sequence length="1282" mass="143478">MFAAKASRAGQASKSNGKNESTGQLARTDKETERSLLSSISNSGNVWTSLREDIAVNGDAQPAAELVGSGTIDEDSIYSKNERTLVAYFGPLPKKVDEALSKSDYYTQPMIAKLDLDAGFGIVVSQSKCYIWAAQKNVTYRSPPMCITLPMPPNSFQSPDKSVLLPVVAITKSEEQHAGILACSPDGTCWYWNNIDLSLSNVNQHVDLKINLAAQNDYVSHVECAGPMGYYFGTRYANIHQVCIKKQVGSITLTSTQLFGKSASTIASIFSMIGRPQGPDTTQRLVSLTSGPKVQDPYGRWDLFAITRRSLFRWYLSRSGECTMAVEVPLRDQITERILRDYSATLTPGSDPRVFMLDVEYTRNGKLLVLVSFFATDDKWAHSPLSCALFTLSTQFGNTIDIESVKYIHRTIEEDNRPEARPKLVVPYGGPGVFIILPKSVIISSTLSGSDFEDHVPLKSDRFIGIGNEDWKQRGQELWGSSELSIVCRESGRLGIHIYLDGVNSTSLPSLDDSRTPQELLTAQLQAKLEQAVFFGGKKRNPISFDLAHYDGGDLNLASLNVSKEILNSHAALLNSSKDLTARLQERYQRIRSIIESIQAAEMASRLSIDTRFQLSWSAEKLAAANTLWAQYQQKMASKNSNKAPRTNLKAVMDDAAAQSLKSLNAHTTEDPISFFLKYHVENLAELLSQLQKSARKLTVVSAGQQAELTRDINKILVLGLRSAWTYRRQNTESYALKSSSSVEPWTATEIVVKSLTAQYSATLAICQANPEETGRMEVDGKDDTNEVSDLSPELKDQLCDLADAALQAHSERLQYLEGLPPSSTNNIAIAEAVKAYDQAKSDLLTPLVELKKTQSAMQLAQRYKDFTTLVKLSIGQEKQTTEYLSTYQQEFANALFQWYYDNDQLPTLLEVGEKYSDLFTVYLDARKYSEIAWLHDIKIKRFIVASQRVHEGAIEESNVDRRRTMFSLSKLLVLAGVSQHQRQERSGQDSIDPESMMKYASKNNEELEMATIQAFVADEWEKQVGALVSIDEKAQTVVDTFKSPVLAEQTMFREALLRSARSLLNRQAISSEDLLDVLMTQQTFEIENVDVCDAALGICLHAADIPENRRPHVLQDIWRRIFISGEDELWHLEDVTDVEARERLLHSWMCRAYAVIYRAEGQKNELMLRPEDAKCTVPAELFKDRFLNVGLLEGDYQKLLDKTGGGISSQSSVDKNCEAMIQDYERENEELERRIQGGQLLQKWNRVKELVKEEATRAGGIPSLEGQNLSMEDVEMEDSFA</sequence>
<evidence type="ECO:0000256" key="5">
    <source>
        <dbReference type="ARBA" id="ARBA00022927"/>
    </source>
</evidence>
<keyword evidence="8" id="KW-0175">Coiled coil</keyword>
<dbReference type="EMBL" id="JAAAHW010003228">
    <property type="protein sequence ID" value="KAF9986486.1"/>
    <property type="molecule type" value="Genomic_DNA"/>
</dbReference>
<reference evidence="11" key="1">
    <citation type="journal article" date="2020" name="Fungal Divers.">
        <title>Resolving the Mortierellaceae phylogeny through synthesis of multi-gene phylogenetics and phylogenomics.</title>
        <authorList>
            <person name="Vandepol N."/>
            <person name="Liber J."/>
            <person name="Desiro A."/>
            <person name="Na H."/>
            <person name="Kennedy M."/>
            <person name="Barry K."/>
            <person name="Grigoriev I.V."/>
            <person name="Miller A.N."/>
            <person name="O'Donnell K."/>
            <person name="Stajich J.E."/>
            <person name="Bonito G."/>
        </authorList>
    </citation>
    <scope>NUCLEOTIDE SEQUENCE</scope>
    <source>
        <strain evidence="11">MES-2147</strain>
    </source>
</reference>
<evidence type="ECO:0000256" key="3">
    <source>
        <dbReference type="ARBA" id="ARBA00022448"/>
    </source>
</evidence>
<protein>
    <recommendedName>
        <fullName evidence="10">Nucleoporin Nup133/Nup155-like C-terminal domain-containing protein</fullName>
    </recommendedName>
</protein>
<evidence type="ECO:0000256" key="8">
    <source>
        <dbReference type="SAM" id="Coils"/>
    </source>
</evidence>
<dbReference type="GO" id="GO:0017056">
    <property type="term" value="F:structural constituent of nuclear pore"/>
    <property type="evidence" value="ECO:0007669"/>
    <property type="project" value="InterPro"/>
</dbReference>